<evidence type="ECO:0000313" key="4">
    <source>
        <dbReference type="Proteomes" id="UP000028984"/>
    </source>
</evidence>
<name>A0A087CR47_9BIFI</name>
<evidence type="ECO:0000256" key="1">
    <source>
        <dbReference type="SAM" id="MobiDB-lite"/>
    </source>
</evidence>
<dbReference type="Proteomes" id="UP000028984">
    <property type="component" value="Unassembled WGS sequence"/>
</dbReference>
<dbReference type="RefSeq" id="WP_152598566.1">
    <property type="nucleotide sequence ID" value="NZ_JDUW01000002.1"/>
</dbReference>
<evidence type="ECO:0000259" key="2">
    <source>
        <dbReference type="Pfam" id="PF07819"/>
    </source>
</evidence>
<reference evidence="3 4" key="1">
    <citation type="submission" date="2014-03" db="EMBL/GenBank/DDBJ databases">
        <title>Genomics of Bifidobacteria.</title>
        <authorList>
            <person name="Ventura M."/>
            <person name="Milani C."/>
            <person name="Lugli G.A."/>
        </authorList>
    </citation>
    <scope>NUCLEOTIDE SEQUENCE [LARGE SCALE GENOMIC DNA]</scope>
    <source>
        <strain evidence="3 4">DSM 23975</strain>
    </source>
</reference>
<proteinExistence type="predicted"/>
<feature type="compositionally biased region" description="Polar residues" evidence="1">
    <location>
        <begin position="537"/>
        <end position="547"/>
    </location>
</feature>
<keyword evidence="3" id="KW-0378">Hydrolase</keyword>
<dbReference type="eggNOG" id="COG1075">
    <property type="taxonomic scope" value="Bacteria"/>
</dbReference>
<dbReference type="SUPFAM" id="SSF53474">
    <property type="entry name" value="alpha/beta-Hydrolases"/>
    <property type="match status" value="1"/>
</dbReference>
<feature type="region of interest" description="Disordered" evidence="1">
    <location>
        <begin position="516"/>
        <end position="547"/>
    </location>
</feature>
<dbReference type="InterPro" id="IPR029058">
    <property type="entry name" value="AB_hydrolase_fold"/>
</dbReference>
<accession>A0A087CR47</accession>
<gene>
    <name evidence="3" type="ORF">BREU_0925</name>
</gene>
<sequence length="547" mass="57981">MSESTYYWQVEASVHGGRGYAPATLEEYTAIAKALDDEASGYDALSASWGDAALQLQSHRTSAPMCATLTAGDPSAVTPGHTTLSYTTLGARCTEHAAACRRLSIELSDTASLLIRAHSLYSEAELAVRRTFTELIQAGTQWKPGHALIGTAAVALGGLISGWVIEGKPNASWMSTSTYGLQEGVMSGIGSMVGGIAIGEGMKHTDEVNAGAGKIANVSGPVKDILQGNHLDVKEVYARTEVVRSSGSVGDAMENLRRLAEERLGKINLDSGLEYGTVAVQRYERTDGTNAWLVTIPGTDGKADSPFGWEQNVELMSDDRERRMRADSVRMVTEAMQQAGIGKDEPVALIGHSQGGIVAATIASDWADDYSIEHVVTAGSPVANHPIPEKTWVTSVEIDDELVAALDGASNPDSDHWLTVRGHVSPAPAATPGTINDDGSCAPGTTPIYGRNAYAAAPVAGGGTDGREISHWIKYHQAAYSNATDLGSPALQRHEQHFQQTIAGELKETRYFQGRMAKSDATPSLERQRIPSPTAAPDTSGSRLEVP</sequence>
<organism evidence="3 4">
    <name type="scientific">Bifidobacterium reuteri DSM 23975</name>
    <dbReference type="NCBI Taxonomy" id="1437610"/>
    <lineage>
        <taxon>Bacteria</taxon>
        <taxon>Bacillati</taxon>
        <taxon>Actinomycetota</taxon>
        <taxon>Actinomycetes</taxon>
        <taxon>Bifidobacteriales</taxon>
        <taxon>Bifidobacteriaceae</taxon>
        <taxon>Bifidobacterium</taxon>
    </lineage>
</organism>
<comment type="caution">
    <text evidence="3">The sequence shown here is derived from an EMBL/GenBank/DDBJ whole genome shotgun (WGS) entry which is preliminary data.</text>
</comment>
<dbReference type="Gene3D" id="3.40.50.1820">
    <property type="entry name" value="alpha/beta hydrolase"/>
    <property type="match status" value="1"/>
</dbReference>
<keyword evidence="4" id="KW-1185">Reference proteome</keyword>
<dbReference type="EMBL" id="JGZK01000006">
    <property type="protein sequence ID" value="KFI85747.1"/>
    <property type="molecule type" value="Genomic_DNA"/>
</dbReference>
<dbReference type="OrthoDB" id="5095936at2"/>
<dbReference type="InterPro" id="IPR012908">
    <property type="entry name" value="PGAP1-ab_dom-like"/>
</dbReference>
<dbReference type="STRING" id="1437610.BREU_0925"/>
<feature type="domain" description="GPI inositol-deacylase PGAP1-like alpha/beta" evidence="2">
    <location>
        <begin position="326"/>
        <end position="391"/>
    </location>
</feature>
<dbReference type="Pfam" id="PF07819">
    <property type="entry name" value="PGAP1"/>
    <property type="match status" value="1"/>
</dbReference>
<evidence type="ECO:0000313" key="3">
    <source>
        <dbReference type="EMBL" id="KFI85747.1"/>
    </source>
</evidence>
<dbReference type="AlphaFoldDB" id="A0A087CR47"/>
<dbReference type="GO" id="GO:0016788">
    <property type="term" value="F:hydrolase activity, acting on ester bonds"/>
    <property type="evidence" value="ECO:0007669"/>
    <property type="project" value="InterPro"/>
</dbReference>
<protein>
    <submittedName>
        <fullName evidence="3">Alpha/beta hydrolase</fullName>
    </submittedName>
</protein>